<evidence type="ECO:0000313" key="2">
    <source>
        <dbReference type="EMBL" id="VEH14674.1"/>
    </source>
</evidence>
<dbReference type="PANTHER" id="PTHR20992:SF9">
    <property type="entry name" value="AT15442P-RELATED"/>
    <property type="match status" value="1"/>
</dbReference>
<dbReference type="InterPro" id="IPR005240">
    <property type="entry name" value="DUF389"/>
</dbReference>
<evidence type="ECO:0000313" key="3">
    <source>
        <dbReference type="Proteomes" id="UP000274578"/>
    </source>
</evidence>
<proteinExistence type="predicted"/>
<feature type="transmembrane region" description="Helical" evidence="1">
    <location>
        <begin position="99"/>
        <end position="117"/>
    </location>
</feature>
<dbReference type="GeneID" id="85011549"/>
<gene>
    <name evidence="2" type="ORF">NCTC13071_00654</name>
</gene>
<dbReference type="Proteomes" id="UP000274578">
    <property type="component" value="Chromosome 1"/>
</dbReference>
<keyword evidence="1" id="KW-0472">Membrane</keyword>
<feature type="transmembrane region" description="Helical" evidence="1">
    <location>
        <begin position="133"/>
        <end position="153"/>
    </location>
</feature>
<dbReference type="Pfam" id="PF04087">
    <property type="entry name" value="DUF389"/>
    <property type="match status" value="1"/>
</dbReference>
<feature type="transmembrane region" description="Helical" evidence="1">
    <location>
        <begin position="36"/>
        <end position="57"/>
    </location>
</feature>
<dbReference type="KEGG" id="poc:NCTC13071_00654"/>
<keyword evidence="1" id="KW-1133">Transmembrane helix</keyword>
<feature type="transmembrane region" description="Helical" evidence="1">
    <location>
        <begin position="188"/>
        <end position="211"/>
    </location>
</feature>
<name>A0A448L3W3_9BACT</name>
<reference evidence="2 3" key="1">
    <citation type="submission" date="2018-12" db="EMBL/GenBank/DDBJ databases">
        <authorList>
            <consortium name="Pathogen Informatics"/>
        </authorList>
    </citation>
    <scope>NUCLEOTIDE SEQUENCE [LARGE SCALE GENOMIC DNA]</scope>
    <source>
        <strain evidence="2 3">NCTC13071</strain>
    </source>
</reference>
<dbReference type="NCBIfam" id="TIGR00341">
    <property type="entry name" value="TIGR00341 family protein"/>
    <property type="match status" value="1"/>
</dbReference>
<keyword evidence="1" id="KW-0812">Transmembrane</keyword>
<accession>A0A448L3W3</accession>
<feature type="transmembrane region" description="Helical" evidence="1">
    <location>
        <begin position="63"/>
        <end position="87"/>
    </location>
</feature>
<sequence length="450" mass="49639">MESNEKSLWQVIKGYFNALPDKENEEETIQQISSGVAFHGSNLWVLVFAVFIASLGLNVNSTAVIIGAMLISPLMGPIIGMGLGVGINDLVLLKRSIKNYLVATGISVLTATLYFLITPLNEAQSELLARTSPTLYDVLIALCGGAAGILALSTKGKGNVIPGVAIATALMPPLCTAGYGLAMGESSFFFGAFYLFFINTVFIALATFIGVRMLRFKQRRFIDDARLRKMKQYIIGIVVLTMLPAAYMTLQIIRQSVIENNARRFVRTELSFKGTRIISQNYDTKGKVLNVVAVGKTISKKAICEAEKMLEAYNLADYKLHVIQGSQSDSLLMANQMLGTGTTSEQVSKQKLIEQSAQINDLEQKLEKFTRYTELTKDVREELKSMYPTAKLVAIAQIPETKTDTVVTKSHVMAVVSCLRPLNNPDRERLQSWLKLRTKSDSLKLIVTQN</sequence>
<dbReference type="PANTHER" id="PTHR20992">
    <property type="entry name" value="AT15442P-RELATED"/>
    <property type="match status" value="1"/>
</dbReference>
<dbReference type="AlphaFoldDB" id="A0A448L3W3"/>
<dbReference type="EMBL" id="LR134384">
    <property type="protein sequence ID" value="VEH14674.1"/>
    <property type="molecule type" value="Genomic_DNA"/>
</dbReference>
<feature type="transmembrane region" description="Helical" evidence="1">
    <location>
        <begin position="232"/>
        <end position="253"/>
    </location>
</feature>
<evidence type="ECO:0000256" key="1">
    <source>
        <dbReference type="SAM" id="Phobius"/>
    </source>
</evidence>
<protein>
    <submittedName>
        <fullName evidence="2">Uncharacterized hydrophobic domain</fullName>
    </submittedName>
</protein>
<feature type="transmembrane region" description="Helical" evidence="1">
    <location>
        <begin position="160"/>
        <end position="182"/>
    </location>
</feature>
<dbReference type="RefSeq" id="WP_018920708.1">
    <property type="nucleotide sequence ID" value="NZ_LR134384.1"/>
</dbReference>
<organism evidence="2 3">
    <name type="scientific">Segatella oris</name>
    <dbReference type="NCBI Taxonomy" id="28135"/>
    <lineage>
        <taxon>Bacteria</taxon>
        <taxon>Pseudomonadati</taxon>
        <taxon>Bacteroidota</taxon>
        <taxon>Bacteroidia</taxon>
        <taxon>Bacteroidales</taxon>
        <taxon>Prevotellaceae</taxon>
        <taxon>Segatella</taxon>
    </lineage>
</organism>